<organism evidence="2 3">
    <name type="scientific">Podospora didyma</name>
    <dbReference type="NCBI Taxonomy" id="330526"/>
    <lineage>
        <taxon>Eukaryota</taxon>
        <taxon>Fungi</taxon>
        <taxon>Dikarya</taxon>
        <taxon>Ascomycota</taxon>
        <taxon>Pezizomycotina</taxon>
        <taxon>Sordariomycetes</taxon>
        <taxon>Sordariomycetidae</taxon>
        <taxon>Sordariales</taxon>
        <taxon>Podosporaceae</taxon>
        <taxon>Podospora</taxon>
    </lineage>
</organism>
<evidence type="ECO:0000313" key="2">
    <source>
        <dbReference type="EMBL" id="KAK3390483.1"/>
    </source>
</evidence>
<comment type="caution">
    <text evidence="2">The sequence shown here is derived from an EMBL/GenBank/DDBJ whole genome shotgun (WGS) entry which is preliminary data.</text>
</comment>
<protein>
    <submittedName>
        <fullName evidence="2">Uncharacterized protein</fullName>
    </submittedName>
</protein>
<proteinExistence type="predicted"/>
<feature type="region of interest" description="Disordered" evidence="1">
    <location>
        <begin position="1"/>
        <end position="23"/>
    </location>
</feature>
<evidence type="ECO:0000313" key="3">
    <source>
        <dbReference type="Proteomes" id="UP001285441"/>
    </source>
</evidence>
<sequence>MKKQRTAPAKSNSDGRRAKETLECCSEAGPTEAASLSNQASLHPLACLPSSSWHLPQVIHDTYLPICAHSFPKEEENGRNKEEKGRNVRFLPITSESSTETTSHSCPTTSEVRIRKTKGLEVQIPAESVDSKGSIHRRAWQWRTVHVPVLKPSRSRPAYPCPKGGARRATVSWQGCALLFELSKTRLCNPKRKSGCEEV</sequence>
<dbReference type="Proteomes" id="UP001285441">
    <property type="component" value="Unassembled WGS sequence"/>
</dbReference>
<dbReference type="EMBL" id="JAULSW010000002">
    <property type="protein sequence ID" value="KAK3390483.1"/>
    <property type="molecule type" value="Genomic_DNA"/>
</dbReference>
<gene>
    <name evidence="2" type="ORF">B0H63DRAFT_116739</name>
</gene>
<dbReference type="AlphaFoldDB" id="A0AAE0NZ52"/>
<evidence type="ECO:0000256" key="1">
    <source>
        <dbReference type="SAM" id="MobiDB-lite"/>
    </source>
</evidence>
<reference evidence="2" key="1">
    <citation type="journal article" date="2023" name="Mol. Phylogenet. Evol.">
        <title>Genome-scale phylogeny and comparative genomics of the fungal order Sordariales.</title>
        <authorList>
            <person name="Hensen N."/>
            <person name="Bonometti L."/>
            <person name="Westerberg I."/>
            <person name="Brannstrom I.O."/>
            <person name="Guillou S."/>
            <person name="Cros-Aarteil S."/>
            <person name="Calhoun S."/>
            <person name="Haridas S."/>
            <person name="Kuo A."/>
            <person name="Mondo S."/>
            <person name="Pangilinan J."/>
            <person name="Riley R."/>
            <person name="LaButti K."/>
            <person name="Andreopoulos B."/>
            <person name="Lipzen A."/>
            <person name="Chen C."/>
            <person name="Yan M."/>
            <person name="Daum C."/>
            <person name="Ng V."/>
            <person name="Clum A."/>
            <person name="Steindorff A."/>
            <person name="Ohm R.A."/>
            <person name="Martin F."/>
            <person name="Silar P."/>
            <person name="Natvig D.O."/>
            <person name="Lalanne C."/>
            <person name="Gautier V."/>
            <person name="Ament-Velasquez S.L."/>
            <person name="Kruys A."/>
            <person name="Hutchinson M.I."/>
            <person name="Powell A.J."/>
            <person name="Barry K."/>
            <person name="Miller A.N."/>
            <person name="Grigoriev I.V."/>
            <person name="Debuchy R."/>
            <person name="Gladieux P."/>
            <person name="Hiltunen Thoren M."/>
            <person name="Johannesson H."/>
        </authorList>
    </citation>
    <scope>NUCLEOTIDE SEQUENCE</scope>
    <source>
        <strain evidence="2">CBS 232.78</strain>
    </source>
</reference>
<accession>A0AAE0NZ52</accession>
<feature type="compositionally biased region" description="Basic and acidic residues" evidence="1">
    <location>
        <begin position="13"/>
        <end position="22"/>
    </location>
</feature>
<name>A0AAE0NZ52_9PEZI</name>
<reference evidence="2" key="2">
    <citation type="submission" date="2023-06" db="EMBL/GenBank/DDBJ databases">
        <authorList>
            <consortium name="Lawrence Berkeley National Laboratory"/>
            <person name="Haridas S."/>
            <person name="Hensen N."/>
            <person name="Bonometti L."/>
            <person name="Westerberg I."/>
            <person name="Brannstrom I.O."/>
            <person name="Guillou S."/>
            <person name="Cros-Aarteil S."/>
            <person name="Calhoun S."/>
            <person name="Kuo A."/>
            <person name="Mondo S."/>
            <person name="Pangilinan J."/>
            <person name="Riley R."/>
            <person name="LaButti K."/>
            <person name="Andreopoulos B."/>
            <person name="Lipzen A."/>
            <person name="Chen C."/>
            <person name="Yanf M."/>
            <person name="Daum C."/>
            <person name="Ng V."/>
            <person name="Clum A."/>
            <person name="Steindorff A."/>
            <person name="Ohm R."/>
            <person name="Martin F."/>
            <person name="Silar P."/>
            <person name="Natvig D."/>
            <person name="Lalanne C."/>
            <person name="Gautier V."/>
            <person name="Ament-velasquez S.L."/>
            <person name="Kruys A."/>
            <person name="Hutchinson M.I."/>
            <person name="Powell A.J."/>
            <person name="Barry K."/>
            <person name="Miller A.N."/>
            <person name="Grigoriev I.V."/>
            <person name="Debuchy R."/>
            <person name="Gladieux P."/>
            <person name="Thoren M.H."/>
            <person name="Johannesson H."/>
        </authorList>
    </citation>
    <scope>NUCLEOTIDE SEQUENCE</scope>
    <source>
        <strain evidence="2">CBS 232.78</strain>
    </source>
</reference>
<keyword evidence="3" id="KW-1185">Reference proteome</keyword>